<dbReference type="InterPro" id="IPR016158">
    <property type="entry name" value="Cullin_homology"/>
</dbReference>
<dbReference type="SUPFAM" id="SSF75632">
    <property type="entry name" value="Cullin homology domain"/>
    <property type="match status" value="1"/>
</dbReference>
<dbReference type="InterPro" id="IPR036388">
    <property type="entry name" value="WH-like_DNA-bd_sf"/>
</dbReference>
<dbReference type="InterPro" id="IPR001373">
    <property type="entry name" value="Cullin_N"/>
</dbReference>
<keyword evidence="6" id="KW-1185">Reference proteome</keyword>
<reference evidence="5 6" key="1">
    <citation type="journal article" date="2015" name="Sci. Rep.">
        <title>Genome of the facultative scuticociliatosis pathogen Pseudocohnilembus persalinus provides insight into its virulence through horizontal gene transfer.</title>
        <authorList>
            <person name="Xiong J."/>
            <person name="Wang G."/>
            <person name="Cheng J."/>
            <person name="Tian M."/>
            <person name="Pan X."/>
            <person name="Warren A."/>
            <person name="Jiang C."/>
            <person name="Yuan D."/>
            <person name="Miao W."/>
        </authorList>
    </citation>
    <scope>NUCLEOTIDE SEQUENCE [LARGE SCALE GENOMIC DNA]</scope>
    <source>
        <strain evidence="5">36N120E</strain>
    </source>
</reference>
<dbReference type="InParanoid" id="A0A0V0QJU5"/>
<evidence type="ECO:0000256" key="1">
    <source>
        <dbReference type="ARBA" id="ARBA00006019"/>
    </source>
</evidence>
<dbReference type="AlphaFoldDB" id="A0A0V0QJU5"/>
<comment type="similarity">
    <text evidence="1 2 3">Belongs to the cullin family.</text>
</comment>
<organism evidence="5 6">
    <name type="scientific">Pseudocohnilembus persalinus</name>
    <name type="common">Ciliate</name>
    <dbReference type="NCBI Taxonomy" id="266149"/>
    <lineage>
        <taxon>Eukaryota</taxon>
        <taxon>Sar</taxon>
        <taxon>Alveolata</taxon>
        <taxon>Ciliophora</taxon>
        <taxon>Intramacronucleata</taxon>
        <taxon>Oligohymenophorea</taxon>
        <taxon>Scuticociliatia</taxon>
        <taxon>Philasterida</taxon>
        <taxon>Pseudocohnilembidae</taxon>
        <taxon>Pseudocohnilembus</taxon>
    </lineage>
</organism>
<evidence type="ECO:0000256" key="2">
    <source>
        <dbReference type="PROSITE-ProRule" id="PRU00330"/>
    </source>
</evidence>
<dbReference type="InterPro" id="IPR019559">
    <property type="entry name" value="Cullin_neddylation_domain"/>
</dbReference>
<gene>
    <name evidence="5" type="ORF">PPERSA_11919</name>
</gene>
<dbReference type="InterPro" id="IPR036390">
    <property type="entry name" value="WH_DNA-bd_sf"/>
</dbReference>
<evidence type="ECO:0000259" key="4">
    <source>
        <dbReference type="PROSITE" id="PS50069"/>
    </source>
</evidence>
<dbReference type="SMART" id="SM00182">
    <property type="entry name" value="CULLIN"/>
    <property type="match status" value="1"/>
</dbReference>
<dbReference type="OMA" id="KSEFEPR"/>
<feature type="domain" description="Cullin family profile" evidence="4">
    <location>
        <begin position="333"/>
        <end position="562"/>
    </location>
</feature>
<dbReference type="PROSITE" id="PS50069">
    <property type="entry name" value="CULLIN_2"/>
    <property type="match status" value="1"/>
</dbReference>
<dbReference type="PANTHER" id="PTHR11932">
    <property type="entry name" value="CULLIN"/>
    <property type="match status" value="1"/>
</dbReference>
<dbReference type="OrthoDB" id="435621at2759"/>
<comment type="caution">
    <text evidence="5">The sequence shown here is derived from an EMBL/GenBank/DDBJ whole genome shotgun (WGS) entry which is preliminary data.</text>
</comment>
<dbReference type="SUPFAM" id="SSF46785">
    <property type="entry name" value="Winged helix' DNA-binding domain"/>
    <property type="match status" value="1"/>
</dbReference>
<protein>
    <submittedName>
        <fullName evidence="5">Cullin repeat-like-containing domain</fullName>
    </submittedName>
</protein>
<evidence type="ECO:0000313" key="5">
    <source>
        <dbReference type="EMBL" id="KRX02579.1"/>
    </source>
</evidence>
<dbReference type="SUPFAM" id="SSF74788">
    <property type="entry name" value="Cullin repeat-like"/>
    <property type="match status" value="1"/>
</dbReference>
<dbReference type="Gene3D" id="1.20.1310.10">
    <property type="entry name" value="Cullin Repeats"/>
    <property type="match status" value="3"/>
</dbReference>
<dbReference type="FunFam" id="1.10.10.10:FF:000050">
    <property type="entry name" value="Cullin 4B"/>
    <property type="match status" value="1"/>
</dbReference>
<sequence length="693" mass="82866">MKKLYNQNYQISCPEFILDPNQIQEELDYEQIFNENWRDIQQFLVELHLNQVQVDSNVSYHLIYETIVDICQSDQSEKLNKKLVEFFEQYFTKILEPFNNIQESRQDEFLGKIEDIWKKTRQSIELLTQIFKYYETTYLIKSNTQTFESFIISQFGQQFNKFTKIKEITNNYLLKLIQDRRQKIQINENQLRLLTEMFIALDLYGSVFEVQFLEQTKKYYKDISDKLEEQFDIFQFLPQVQHILEQEQELIEKFLSKQTVEQIDYLKKSWREAIKKEGIKIINDENKKEITNNLLKFISNLDQIMFKCFQQNKILQNHQKYAIEDVLYQKVNELAELTCKHIDSKLTKSNKSIQEEDNIKADIDEALQLFKYLPSKDIFEAFFNKRLIKRLLMQMSYSTELEEQVIEKLKKECGESYTKKAEELLMNVKAAKETQKEFEDFLEKKGQVESAKFINIYILSSAAWPNENKPIPYLNEPFLGLQQKVNEFYKVKNSSATLFWQYQLSTVDITGNFDKKYTFVVSLEQAVVLFLFNEKPEWTYEEIGEKLQIEDKDQLKEILISLFAMKSTQQILKKLTGEPKKFQGQDVFAVNNDYTNKKIRVKVNTVQKKETQEQINNVMQRVLSDRQYVIDASIVKIMKLKKKLTHQELSQEIFLDLKLPLEKQEIKTRIEALIDRDFLERDQNDRATYHYKA</sequence>
<dbReference type="SMART" id="SM00884">
    <property type="entry name" value="Cullin_Nedd8"/>
    <property type="match status" value="1"/>
</dbReference>
<dbReference type="FunCoup" id="A0A0V0QJU5">
    <property type="interactions" value="263"/>
</dbReference>
<dbReference type="EMBL" id="LDAU01000154">
    <property type="protein sequence ID" value="KRX02579.1"/>
    <property type="molecule type" value="Genomic_DNA"/>
</dbReference>
<dbReference type="GO" id="GO:0031625">
    <property type="term" value="F:ubiquitin protein ligase binding"/>
    <property type="evidence" value="ECO:0007669"/>
    <property type="project" value="InterPro"/>
</dbReference>
<dbReference type="Gene3D" id="3.30.230.130">
    <property type="entry name" value="Cullin, Chain C, Domain 2"/>
    <property type="match status" value="1"/>
</dbReference>
<dbReference type="Pfam" id="PF26557">
    <property type="entry name" value="Cullin_AB"/>
    <property type="match status" value="1"/>
</dbReference>
<evidence type="ECO:0000313" key="6">
    <source>
        <dbReference type="Proteomes" id="UP000054937"/>
    </source>
</evidence>
<dbReference type="InterPro" id="IPR059120">
    <property type="entry name" value="Cullin-like_AB"/>
</dbReference>
<dbReference type="Pfam" id="PF10557">
    <property type="entry name" value="Cullin_Nedd8"/>
    <property type="match status" value="1"/>
</dbReference>
<dbReference type="InterPro" id="IPR045093">
    <property type="entry name" value="Cullin"/>
</dbReference>
<accession>A0A0V0QJU5</accession>
<dbReference type="Proteomes" id="UP000054937">
    <property type="component" value="Unassembled WGS sequence"/>
</dbReference>
<evidence type="ECO:0000256" key="3">
    <source>
        <dbReference type="RuleBase" id="RU003829"/>
    </source>
</evidence>
<dbReference type="Pfam" id="PF00888">
    <property type="entry name" value="Cullin"/>
    <property type="match status" value="1"/>
</dbReference>
<dbReference type="Gene3D" id="1.10.10.10">
    <property type="entry name" value="Winged helix-like DNA-binding domain superfamily/Winged helix DNA-binding domain"/>
    <property type="match status" value="1"/>
</dbReference>
<proteinExistence type="inferred from homology"/>
<dbReference type="InterPro" id="IPR036317">
    <property type="entry name" value="Cullin_homology_sf"/>
</dbReference>
<dbReference type="InterPro" id="IPR016159">
    <property type="entry name" value="Cullin_repeat-like_dom_sf"/>
</dbReference>
<dbReference type="GO" id="GO:0006511">
    <property type="term" value="P:ubiquitin-dependent protein catabolic process"/>
    <property type="evidence" value="ECO:0007669"/>
    <property type="project" value="InterPro"/>
</dbReference>
<name>A0A0V0QJU5_PSEPJ</name>